<evidence type="ECO:0000313" key="2">
    <source>
        <dbReference type="EMBL" id="MBH1928440.1"/>
    </source>
</evidence>
<reference evidence="3 4" key="1">
    <citation type="submission" date="2018-12" db="EMBL/GenBank/DDBJ databases">
        <authorList>
            <consortium name="Pathogen Informatics"/>
        </authorList>
    </citation>
    <scope>NUCLEOTIDE SEQUENCE [LARGE SCALE GENOMIC DNA]</scope>
    <source>
        <strain evidence="3 4">NCTC10036</strain>
    </source>
</reference>
<dbReference type="RefSeq" id="WP_126533436.1">
    <property type="nucleotide sequence ID" value="NZ_JADULK010000001.1"/>
</dbReference>
<dbReference type="PANTHER" id="PTHR43685">
    <property type="entry name" value="GLYCOSYLTRANSFERASE"/>
    <property type="match status" value="1"/>
</dbReference>
<organism evidence="3 4">
    <name type="scientific">Serratia rubidaea</name>
    <name type="common">Serratia marinorubra</name>
    <dbReference type="NCBI Taxonomy" id="61652"/>
    <lineage>
        <taxon>Bacteria</taxon>
        <taxon>Pseudomonadati</taxon>
        <taxon>Pseudomonadota</taxon>
        <taxon>Gammaproteobacteria</taxon>
        <taxon>Enterobacterales</taxon>
        <taxon>Yersiniaceae</taxon>
        <taxon>Serratia</taxon>
    </lineage>
</organism>
<dbReference type="PANTHER" id="PTHR43685:SF2">
    <property type="entry name" value="GLYCOSYLTRANSFERASE 2-LIKE DOMAIN-CONTAINING PROTEIN"/>
    <property type="match status" value="1"/>
</dbReference>
<dbReference type="Proteomes" id="UP000624159">
    <property type="component" value="Unassembled WGS sequence"/>
</dbReference>
<evidence type="ECO:0000313" key="5">
    <source>
        <dbReference type="Proteomes" id="UP000624159"/>
    </source>
</evidence>
<dbReference type="AlphaFoldDB" id="A0A3S4XQS6"/>
<evidence type="ECO:0000313" key="3">
    <source>
        <dbReference type="EMBL" id="VEI72561.1"/>
    </source>
</evidence>
<dbReference type="EC" id="2.4.1.212" evidence="3"/>
<dbReference type="SUPFAM" id="SSF53448">
    <property type="entry name" value="Nucleotide-diphospho-sugar transferases"/>
    <property type="match status" value="1"/>
</dbReference>
<dbReference type="Proteomes" id="UP000281904">
    <property type="component" value="Chromosome"/>
</dbReference>
<dbReference type="Pfam" id="PF00535">
    <property type="entry name" value="Glycos_transf_2"/>
    <property type="match status" value="1"/>
</dbReference>
<name>A0A3S4XQS6_SERRU</name>
<sequence length="290" mass="33803">MSINNSVVTMAKDMPKVSVYISTFNRLERLKRAISSVKAQDYPNIELLICDDASTDGTQAFMNDLVKQDSDIIYLRNESNKGACATRNLGIFRATGYFITGLDDDDEFSPDRISYLVSRWDDKYAFICCDFIEQFSDGKQKAFYNKSEDVYFTDYKSILFENVASNQIFTLTSRLRDIDGFNPEVRRLQDWDTWLRLSFKYGGFLRSQDKKYVMHHDHGINDERVSKSYPLGRALTDLLTRNSHMYQGVDKEFMHFLIDMSDKNVSLSRAAYWSLIKRNPKFIVKKLINR</sequence>
<keyword evidence="3" id="KW-0808">Transferase</keyword>
<protein>
    <submittedName>
        <fullName evidence="2">Glycosyltransferase</fullName>
    </submittedName>
    <submittedName>
        <fullName evidence="3">Hyaluronan synthase</fullName>
        <ecNumber evidence="3">2.4.1.212</ecNumber>
    </submittedName>
</protein>
<evidence type="ECO:0000259" key="1">
    <source>
        <dbReference type="Pfam" id="PF00535"/>
    </source>
</evidence>
<proteinExistence type="predicted"/>
<dbReference type="InterPro" id="IPR029044">
    <property type="entry name" value="Nucleotide-diphossugar_trans"/>
</dbReference>
<dbReference type="InterPro" id="IPR050834">
    <property type="entry name" value="Glycosyltransf_2"/>
</dbReference>
<evidence type="ECO:0000313" key="4">
    <source>
        <dbReference type="Proteomes" id="UP000281904"/>
    </source>
</evidence>
<accession>A0A3S4XQS6</accession>
<dbReference type="Gene3D" id="3.90.550.10">
    <property type="entry name" value="Spore Coat Polysaccharide Biosynthesis Protein SpsA, Chain A"/>
    <property type="match status" value="1"/>
</dbReference>
<dbReference type="InterPro" id="IPR001173">
    <property type="entry name" value="Glyco_trans_2-like"/>
</dbReference>
<gene>
    <name evidence="3" type="primary">hyaD_3</name>
    <name evidence="2" type="ORF">I5U13_02005</name>
    <name evidence="3" type="ORF">NCTC10036_04736</name>
</gene>
<dbReference type="EMBL" id="JADULK010000001">
    <property type="protein sequence ID" value="MBH1928440.1"/>
    <property type="molecule type" value="Genomic_DNA"/>
</dbReference>
<dbReference type="EMBL" id="LR134493">
    <property type="protein sequence ID" value="VEI72561.1"/>
    <property type="molecule type" value="Genomic_DNA"/>
</dbReference>
<keyword evidence="5" id="KW-1185">Reference proteome</keyword>
<keyword evidence="3" id="KW-0328">Glycosyltransferase</keyword>
<dbReference type="CDD" id="cd00761">
    <property type="entry name" value="Glyco_tranf_GTA_type"/>
    <property type="match status" value="1"/>
</dbReference>
<dbReference type="GO" id="GO:0050501">
    <property type="term" value="F:hyaluronan synthase activity"/>
    <property type="evidence" value="ECO:0007669"/>
    <property type="project" value="UniProtKB-EC"/>
</dbReference>
<feature type="domain" description="Glycosyltransferase 2-like" evidence="1">
    <location>
        <begin position="18"/>
        <end position="157"/>
    </location>
</feature>
<reference evidence="2 5" key="2">
    <citation type="submission" date="2020-11" db="EMBL/GenBank/DDBJ databases">
        <title>Enhanced detection system for hospital associated transmission using whole genome sequencing surveillance.</title>
        <authorList>
            <person name="Harrison L.H."/>
            <person name="Van Tyne D."/>
            <person name="Marsh J.W."/>
            <person name="Griffith M.P."/>
            <person name="Snyder D.J."/>
            <person name="Cooper V.S."/>
            <person name="Mustapha M."/>
        </authorList>
    </citation>
    <scope>NUCLEOTIDE SEQUENCE [LARGE SCALE GENOMIC DNA]</scope>
    <source>
        <strain evidence="2 5">SER00230</strain>
    </source>
</reference>